<reference evidence="2" key="1">
    <citation type="submission" date="2023-03" db="EMBL/GenBank/DDBJ databases">
        <title>Massive genome expansion in bonnet fungi (Mycena s.s.) driven by repeated elements and novel gene families across ecological guilds.</title>
        <authorList>
            <consortium name="Lawrence Berkeley National Laboratory"/>
            <person name="Harder C.B."/>
            <person name="Miyauchi S."/>
            <person name="Viragh M."/>
            <person name="Kuo A."/>
            <person name="Thoen E."/>
            <person name="Andreopoulos B."/>
            <person name="Lu D."/>
            <person name="Skrede I."/>
            <person name="Drula E."/>
            <person name="Henrissat B."/>
            <person name="Morin E."/>
            <person name="Kohler A."/>
            <person name="Barry K."/>
            <person name="LaButti K."/>
            <person name="Morin E."/>
            <person name="Salamov A."/>
            <person name="Lipzen A."/>
            <person name="Mereny Z."/>
            <person name="Hegedus B."/>
            <person name="Baldrian P."/>
            <person name="Stursova M."/>
            <person name="Weitz H."/>
            <person name="Taylor A."/>
            <person name="Grigoriev I.V."/>
            <person name="Nagy L.G."/>
            <person name="Martin F."/>
            <person name="Kauserud H."/>
        </authorList>
    </citation>
    <scope>NUCLEOTIDE SEQUENCE</scope>
    <source>
        <strain evidence="2">CBHHK002</strain>
    </source>
</reference>
<name>A0AAD7EB45_9AGAR</name>
<protein>
    <submittedName>
        <fullName evidence="2">Uncharacterized protein</fullName>
    </submittedName>
</protein>
<dbReference type="EMBL" id="JARIHO010000085">
    <property type="protein sequence ID" value="KAJ7308528.1"/>
    <property type="molecule type" value="Genomic_DNA"/>
</dbReference>
<comment type="caution">
    <text evidence="2">The sequence shown here is derived from an EMBL/GenBank/DDBJ whole genome shotgun (WGS) entry which is preliminary data.</text>
</comment>
<dbReference type="Proteomes" id="UP001218218">
    <property type="component" value="Unassembled WGS sequence"/>
</dbReference>
<feature type="region of interest" description="Disordered" evidence="1">
    <location>
        <begin position="121"/>
        <end position="168"/>
    </location>
</feature>
<accession>A0AAD7EB45</accession>
<gene>
    <name evidence="2" type="ORF">DFH08DRAFT_975128</name>
</gene>
<dbReference type="AlphaFoldDB" id="A0AAD7EB45"/>
<evidence type="ECO:0000313" key="3">
    <source>
        <dbReference type="Proteomes" id="UP001218218"/>
    </source>
</evidence>
<proteinExistence type="predicted"/>
<feature type="compositionally biased region" description="Polar residues" evidence="1">
    <location>
        <begin position="1"/>
        <end position="13"/>
    </location>
</feature>
<evidence type="ECO:0000256" key="1">
    <source>
        <dbReference type="SAM" id="MobiDB-lite"/>
    </source>
</evidence>
<organism evidence="2 3">
    <name type="scientific">Mycena albidolilacea</name>
    <dbReference type="NCBI Taxonomy" id="1033008"/>
    <lineage>
        <taxon>Eukaryota</taxon>
        <taxon>Fungi</taxon>
        <taxon>Dikarya</taxon>
        <taxon>Basidiomycota</taxon>
        <taxon>Agaricomycotina</taxon>
        <taxon>Agaricomycetes</taxon>
        <taxon>Agaricomycetidae</taxon>
        <taxon>Agaricales</taxon>
        <taxon>Marasmiineae</taxon>
        <taxon>Mycenaceae</taxon>
        <taxon>Mycena</taxon>
    </lineage>
</organism>
<sequence>MNTSNVFSNTTATPPRGRTSKPRRGFLGPEMPANEDLGDGQSSEDIWDDISMFQDDGPSWMVPPFLGRRVNSSRLPLPPFTQSPFVPAAQPHEYADHSINPQGARDIEDSSDDEIVWPTTVHGGMDGPAVGSGPWFESPSPRPDSSTASPRTQTPPMTPTPSTPLGQPFLRPDPATNTAVHLANTCLRVVQVMYHHCYTSKPWLKFIDRASEPWLECVDHANESSSALAAVFSALKRTLSHRPAHARHPCAPPGFCAHEPWHARHKRTLEALTEHLRRFLNDFDPPPTQTPKKFTARDFANTLSQYAKDFCALDRRMQRLWIRLAFDMNEAAMRASETTMAASAAAANAASAAEREAAANRRRAEAELTGMRHDHNVLCRRKESIKRKFAAALDKPQL</sequence>
<keyword evidence="3" id="KW-1185">Reference proteome</keyword>
<feature type="region of interest" description="Disordered" evidence="1">
    <location>
        <begin position="1"/>
        <end position="44"/>
    </location>
</feature>
<evidence type="ECO:0000313" key="2">
    <source>
        <dbReference type="EMBL" id="KAJ7308528.1"/>
    </source>
</evidence>